<dbReference type="EMBL" id="VSWC01000196">
    <property type="protein sequence ID" value="KAA1065528.1"/>
    <property type="molecule type" value="Genomic_DNA"/>
</dbReference>
<dbReference type="Proteomes" id="UP000325313">
    <property type="component" value="Unassembled WGS sequence"/>
</dbReference>
<dbReference type="EMBL" id="VDEP01000443">
    <property type="protein sequence ID" value="KAA1079950.1"/>
    <property type="molecule type" value="Genomic_DNA"/>
</dbReference>
<sequence>MLGTAVLHYRIRRQSSIFDLNPQSSISQTARHSPLQPTLQLPLPTSYLCTIDVILIV</sequence>
<dbReference type="Proteomes" id="UP000324748">
    <property type="component" value="Unassembled WGS sequence"/>
</dbReference>
<accession>A0A5B0MVT7</accession>
<gene>
    <name evidence="1" type="ORF">PGT21_002191</name>
    <name evidence="2" type="ORF">PGTUg99_011988</name>
</gene>
<evidence type="ECO:0000313" key="4">
    <source>
        <dbReference type="Proteomes" id="UP000325313"/>
    </source>
</evidence>
<reference evidence="3 4" key="1">
    <citation type="submission" date="2019-05" db="EMBL/GenBank/DDBJ databases">
        <title>Emergence of the Ug99 lineage of the wheat stem rust pathogen through somatic hybridization.</title>
        <authorList>
            <person name="Li F."/>
            <person name="Upadhyaya N.M."/>
            <person name="Sperschneider J."/>
            <person name="Matny O."/>
            <person name="Nguyen-Phuc H."/>
            <person name="Mago R."/>
            <person name="Raley C."/>
            <person name="Miller M.E."/>
            <person name="Silverstein K.A.T."/>
            <person name="Henningsen E."/>
            <person name="Hirsch C.D."/>
            <person name="Visser B."/>
            <person name="Pretorius Z.A."/>
            <person name="Steffenson B.J."/>
            <person name="Schwessinger B."/>
            <person name="Dodds P.N."/>
            <person name="Figueroa M."/>
        </authorList>
    </citation>
    <scope>NUCLEOTIDE SEQUENCE [LARGE SCALE GENOMIC DNA]</scope>
    <source>
        <strain evidence="1">21-0</strain>
        <strain evidence="2 4">Ug99</strain>
    </source>
</reference>
<protein>
    <submittedName>
        <fullName evidence="2">Uncharacterized protein</fullName>
    </submittedName>
</protein>
<evidence type="ECO:0000313" key="3">
    <source>
        <dbReference type="Proteomes" id="UP000324748"/>
    </source>
</evidence>
<evidence type="ECO:0000313" key="2">
    <source>
        <dbReference type="EMBL" id="KAA1079950.1"/>
    </source>
</evidence>
<evidence type="ECO:0000313" key="1">
    <source>
        <dbReference type="EMBL" id="KAA1065528.1"/>
    </source>
</evidence>
<name>A0A5B0MVT7_PUCGR</name>
<keyword evidence="3" id="KW-1185">Reference proteome</keyword>
<dbReference type="AlphaFoldDB" id="A0A5B0MVT7"/>
<comment type="caution">
    <text evidence="2">The sequence shown here is derived from an EMBL/GenBank/DDBJ whole genome shotgun (WGS) entry which is preliminary data.</text>
</comment>
<organism evidence="2 4">
    <name type="scientific">Puccinia graminis f. sp. tritici</name>
    <dbReference type="NCBI Taxonomy" id="56615"/>
    <lineage>
        <taxon>Eukaryota</taxon>
        <taxon>Fungi</taxon>
        <taxon>Dikarya</taxon>
        <taxon>Basidiomycota</taxon>
        <taxon>Pucciniomycotina</taxon>
        <taxon>Pucciniomycetes</taxon>
        <taxon>Pucciniales</taxon>
        <taxon>Pucciniaceae</taxon>
        <taxon>Puccinia</taxon>
    </lineage>
</organism>
<proteinExistence type="predicted"/>